<keyword evidence="2" id="KW-1185">Reference proteome</keyword>
<accession>A0ACC0HF29</accession>
<evidence type="ECO:0000313" key="2">
    <source>
        <dbReference type="Proteomes" id="UP001060215"/>
    </source>
</evidence>
<evidence type="ECO:0000313" key="1">
    <source>
        <dbReference type="EMBL" id="KAI8011497.1"/>
    </source>
</evidence>
<proteinExistence type="predicted"/>
<reference evidence="1 2" key="1">
    <citation type="journal article" date="2022" name="Plant J.">
        <title>Chromosome-level genome of Camellia lanceoleosa provides a valuable resource for understanding genome evolution and self-incompatibility.</title>
        <authorList>
            <person name="Gong W."/>
            <person name="Xiao S."/>
            <person name="Wang L."/>
            <person name="Liao Z."/>
            <person name="Chang Y."/>
            <person name="Mo W."/>
            <person name="Hu G."/>
            <person name="Li W."/>
            <person name="Zhao G."/>
            <person name="Zhu H."/>
            <person name="Hu X."/>
            <person name="Ji K."/>
            <person name="Xiang X."/>
            <person name="Song Q."/>
            <person name="Yuan D."/>
            <person name="Jin S."/>
            <person name="Zhang L."/>
        </authorList>
    </citation>
    <scope>NUCLEOTIDE SEQUENCE [LARGE SCALE GENOMIC DNA]</scope>
    <source>
        <strain evidence="1">SQ_2022a</strain>
    </source>
</reference>
<sequence>MSSEEDGRFYTTLANFVQHAEDEITWMLEEEKRIMALVKSTIDYFQGNAGKEEGLRLFVIVRDFLIILDKACKEVRNSARMPLRTPRKDTSSAASTSFESRQPSLPDVRQRIFPAIRDPRMDDSSSDDES</sequence>
<gene>
    <name evidence="1" type="ORF">LOK49_LG06G01494</name>
</gene>
<dbReference type="Proteomes" id="UP001060215">
    <property type="component" value="Chromosome 5"/>
</dbReference>
<comment type="caution">
    <text evidence="1">The sequence shown here is derived from an EMBL/GenBank/DDBJ whole genome shotgun (WGS) entry which is preliminary data.</text>
</comment>
<dbReference type="EMBL" id="CM045762">
    <property type="protein sequence ID" value="KAI8011497.1"/>
    <property type="molecule type" value="Genomic_DNA"/>
</dbReference>
<name>A0ACC0HF29_9ERIC</name>
<organism evidence="1 2">
    <name type="scientific">Camellia lanceoleosa</name>
    <dbReference type="NCBI Taxonomy" id="1840588"/>
    <lineage>
        <taxon>Eukaryota</taxon>
        <taxon>Viridiplantae</taxon>
        <taxon>Streptophyta</taxon>
        <taxon>Embryophyta</taxon>
        <taxon>Tracheophyta</taxon>
        <taxon>Spermatophyta</taxon>
        <taxon>Magnoliopsida</taxon>
        <taxon>eudicotyledons</taxon>
        <taxon>Gunneridae</taxon>
        <taxon>Pentapetalae</taxon>
        <taxon>asterids</taxon>
        <taxon>Ericales</taxon>
        <taxon>Theaceae</taxon>
        <taxon>Camellia</taxon>
    </lineage>
</organism>
<protein>
    <submittedName>
        <fullName evidence="1">Formin-like protein 5</fullName>
    </submittedName>
</protein>